<evidence type="ECO:0000256" key="4">
    <source>
        <dbReference type="ARBA" id="ARBA00022801"/>
    </source>
</evidence>
<keyword evidence="6" id="KW-0235">DNA replication</keyword>
<comment type="similarity">
    <text evidence="1 6">Belongs to the SbcD family.</text>
</comment>
<keyword evidence="6" id="KW-0233">DNA recombination</keyword>
<evidence type="ECO:0000256" key="2">
    <source>
        <dbReference type="ARBA" id="ARBA00013365"/>
    </source>
</evidence>
<protein>
    <recommendedName>
        <fullName evidence="2 6">Nuclease SbcCD subunit D</fullName>
    </recommendedName>
</protein>
<keyword evidence="4 6" id="KW-0378">Hydrolase</keyword>
<reference evidence="8 10" key="1">
    <citation type="submission" date="2020-10" db="EMBL/GenBank/DDBJ databases">
        <title>Connecting structure to function with the recovery of over 1000 high-quality activated sludge metagenome-assembled genomes encoding full-length rRNA genes using long-read sequencing.</title>
        <authorList>
            <person name="Singleton C.M."/>
            <person name="Petriglieri F."/>
            <person name="Kristensen J.M."/>
            <person name="Kirkegaard R.H."/>
            <person name="Michaelsen T.Y."/>
            <person name="Andersen M.H."/>
            <person name="Karst S.M."/>
            <person name="Dueholm M.S."/>
            <person name="Nielsen P.H."/>
            <person name="Albertsen M."/>
        </authorList>
    </citation>
    <scope>NUCLEOTIDE SEQUENCE [LARGE SCALE GENOMIC DNA]</scope>
    <source>
        <strain evidence="8">AalE_18-Q3-R2-46_BAT3C.188</strain>
        <strain evidence="9">Ribe_18-Q3-R11-54_MAXAC.001</strain>
    </source>
</reference>
<keyword evidence="6" id="KW-0255">Endonuclease</keyword>
<evidence type="ECO:0000313" key="10">
    <source>
        <dbReference type="Proteomes" id="UP000718281"/>
    </source>
</evidence>
<dbReference type="PANTHER" id="PTHR30337:SF0">
    <property type="entry name" value="NUCLEASE SBCCD SUBUNIT D"/>
    <property type="match status" value="1"/>
</dbReference>
<dbReference type="CDD" id="cd00840">
    <property type="entry name" value="MPP_Mre11_N"/>
    <property type="match status" value="1"/>
</dbReference>
<evidence type="ECO:0000256" key="5">
    <source>
        <dbReference type="ARBA" id="ARBA00022839"/>
    </source>
</evidence>
<feature type="domain" description="Calcineurin-like phosphoesterase" evidence="7">
    <location>
        <begin position="1"/>
        <end position="213"/>
    </location>
</feature>
<sequence length="391" mass="41229">MRIVHTSDWHLGRSFHQVGLLGAQVQFVEFLVDLVRTEGVEAVLVSGDVYDRALPSPDTVSVLADALTRLVDAGAQVVLTSGNHDSAIRLGFASDLLARAGVHIGASLSSVGTPVVLGDVAVYPLPYLEPAVVGPALGVGERSHAAVLRAAMDRVRVDLTSHDLPSIVMAHAFVAGGTTTESEREIAVGGVSVVPADVFNGVTYAALGHLHRPQWVRDDVAYSGSPLAMSFGEADQIKSVSLLDLTATGVSVEAIPTPVPRRLAVLRGDLADLLTNPSLEWARGAWCRAVLTDPVRPLAAYEQLTRRFPDLLHLEFAPRGGEVHATSRYAARVPSARAELDVCCDFLAHVRAGAAASDDERATLAEALDASRAARAEADDEGVADQSRGVA</sequence>
<dbReference type="PANTHER" id="PTHR30337">
    <property type="entry name" value="COMPONENT OF ATP-DEPENDENT DSDNA EXONUCLEASE"/>
    <property type="match status" value="1"/>
</dbReference>
<evidence type="ECO:0000313" key="8">
    <source>
        <dbReference type="EMBL" id="MBK6300112.1"/>
    </source>
</evidence>
<dbReference type="NCBIfam" id="TIGR00619">
    <property type="entry name" value="sbcd"/>
    <property type="match status" value="1"/>
</dbReference>
<dbReference type="Gene3D" id="3.60.21.10">
    <property type="match status" value="1"/>
</dbReference>
<dbReference type="InterPro" id="IPR029052">
    <property type="entry name" value="Metallo-depent_PP-like"/>
</dbReference>
<comment type="subunit">
    <text evidence="6">Heterodimer of SbcC and SbcD.</text>
</comment>
<evidence type="ECO:0000256" key="3">
    <source>
        <dbReference type="ARBA" id="ARBA00022722"/>
    </source>
</evidence>
<proteinExistence type="inferred from homology"/>
<name>A0A934X333_9MICO</name>
<dbReference type="SUPFAM" id="SSF56300">
    <property type="entry name" value="Metallo-dependent phosphatases"/>
    <property type="match status" value="1"/>
</dbReference>
<dbReference type="InterPro" id="IPR004593">
    <property type="entry name" value="SbcD"/>
</dbReference>
<accession>A0A934X333</accession>
<organism evidence="8 10">
    <name type="scientific">Candidatus Phosphoribacter hodrii</name>
    <dbReference type="NCBI Taxonomy" id="2953743"/>
    <lineage>
        <taxon>Bacteria</taxon>
        <taxon>Bacillati</taxon>
        <taxon>Actinomycetota</taxon>
        <taxon>Actinomycetes</taxon>
        <taxon>Micrococcales</taxon>
        <taxon>Dermatophilaceae</taxon>
        <taxon>Candidatus Phosphoribacter</taxon>
    </lineage>
</organism>
<dbReference type="GO" id="GO:0004519">
    <property type="term" value="F:endonuclease activity"/>
    <property type="evidence" value="ECO:0007669"/>
    <property type="project" value="UniProtKB-KW"/>
</dbReference>
<dbReference type="GO" id="GO:0008408">
    <property type="term" value="F:3'-5' exonuclease activity"/>
    <property type="evidence" value="ECO:0007669"/>
    <property type="project" value="InterPro"/>
</dbReference>
<keyword evidence="3 6" id="KW-0540">Nuclease</keyword>
<dbReference type="Proteomes" id="UP000718281">
    <property type="component" value="Unassembled WGS sequence"/>
</dbReference>
<dbReference type="InterPro" id="IPR041796">
    <property type="entry name" value="Mre11_N"/>
</dbReference>
<dbReference type="InterPro" id="IPR050535">
    <property type="entry name" value="DNA_Repair-Maintenance_Comp"/>
</dbReference>
<comment type="caution">
    <text evidence="8">The sequence shown here is derived from an EMBL/GenBank/DDBJ whole genome shotgun (WGS) entry which is preliminary data.</text>
</comment>
<dbReference type="EMBL" id="JADIXZ010000003">
    <property type="protein sequence ID" value="MBK6300112.1"/>
    <property type="molecule type" value="Genomic_DNA"/>
</dbReference>
<dbReference type="Pfam" id="PF00149">
    <property type="entry name" value="Metallophos"/>
    <property type="match status" value="1"/>
</dbReference>
<comment type="function">
    <text evidence="6">SbcCD cleaves DNA hairpin structures. These structures can inhibit DNA replication and are intermediates in certain DNA recombination reactions. The complex acts as a 3'-&gt;5' double strand exonuclease that can open hairpins. It also has a 5' single-strand endonuclease activity.</text>
</comment>
<evidence type="ECO:0000256" key="6">
    <source>
        <dbReference type="RuleBase" id="RU363069"/>
    </source>
</evidence>
<dbReference type="AlphaFoldDB" id="A0A934X333"/>
<dbReference type="GO" id="GO:0006260">
    <property type="term" value="P:DNA replication"/>
    <property type="evidence" value="ECO:0007669"/>
    <property type="project" value="UniProtKB-KW"/>
</dbReference>
<evidence type="ECO:0000259" key="7">
    <source>
        <dbReference type="Pfam" id="PF00149"/>
    </source>
</evidence>
<dbReference type="GO" id="GO:0006310">
    <property type="term" value="P:DNA recombination"/>
    <property type="evidence" value="ECO:0007669"/>
    <property type="project" value="UniProtKB-KW"/>
</dbReference>
<dbReference type="EMBL" id="JADKGK010000014">
    <property type="protein sequence ID" value="MBL0003669.1"/>
    <property type="molecule type" value="Genomic_DNA"/>
</dbReference>
<keyword evidence="5 6" id="KW-0269">Exonuclease</keyword>
<evidence type="ECO:0000256" key="1">
    <source>
        <dbReference type="ARBA" id="ARBA00010555"/>
    </source>
</evidence>
<dbReference type="InterPro" id="IPR004843">
    <property type="entry name" value="Calcineurin-like_PHP"/>
</dbReference>
<evidence type="ECO:0000313" key="9">
    <source>
        <dbReference type="EMBL" id="MBL0003669.1"/>
    </source>
</evidence>
<gene>
    <name evidence="6" type="primary">sbcD</name>
    <name evidence="8" type="ORF">IPF40_03360</name>
    <name evidence="9" type="ORF">IPP00_06665</name>
</gene>
<dbReference type="Proteomes" id="UP000886632">
    <property type="component" value="Unassembled WGS sequence"/>
</dbReference>